<dbReference type="OrthoDB" id="2960905at2"/>
<dbReference type="Pfam" id="PF07949">
    <property type="entry name" value="YbbR"/>
    <property type="match status" value="3"/>
</dbReference>
<dbReference type="InterPro" id="IPR053154">
    <property type="entry name" value="c-di-AMP_regulator"/>
</dbReference>
<name>A0A2U1JWB3_9BACI</name>
<gene>
    <name evidence="1" type="ORF">DCC39_13380</name>
</gene>
<dbReference type="InterPro" id="IPR012505">
    <property type="entry name" value="YbbR"/>
</dbReference>
<dbReference type="AlphaFoldDB" id="A0A2U1JWB3"/>
<accession>A0A2U1JWB3</accession>
<dbReference type="RefSeq" id="WP_116555405.1">
    <property type="nucleotide sequence ID" value="NZ_QCZG01000030.1"/>
</dbReference>
<protein>
    <recommendedName>
        <fullName evidence="3">YbbR-like domain-containing protein YbbR</fullName>
    </recommendedName>
</protein>
<sequence>MDKLLKSNWFVILVSFILALMLYSIVAVPKNMQSNANDTGSRVKDGEERIENVPVEAYYDEEKYVVTGIPETAEITLSGSTTQIFMAKMEKSLEVYADLKDLGVGTHRVRLHHRGLSDGLDIAINPSTVMVTIEEKKSSDFPINIEYLNEDKLPEGYSVNEAIVTPTMASVYGSEEQLKNVGSVKGYVDLKNVKETFTKSIPIKVYDHNDNEIEGLSLNPTVIDVEVPITGPNKSVPIKINKVDSLPKESSIKSMTLNPDTVTVYGSVEAVESVDFVEATINLAKLPIKDKQTLTVDIPLPKGIKMAEPEQVEITIEIGKRETKTVKNIPLQISGLRDGQKLIFTKPSGGKIDVEMSGASSILEKIVPDDINAYVDATGLGEGKHTVKVKINGPQNIDWKEKEVTFEIK</sequence>
<keyword evidence="2" id="KW-1185">Reference proteome</keyword>
<reference evidence="1 2" key="1">
    <citation type="submission" date="2018-04" db="EMBL/GenBank/DDBJ databases">
        <title>Camelliibacillus theae gen. nov., sp. nov., isolated from Pu'er tea.</title>
        <authorList>
            <person name="Niu L."/>
        </authorList>
    </citation>
    <scope>NUCLEOTIDE SEQUENCE [LARGE SCALE GENOMIC DNA]</scope>
    <source>
        <strain evidence="1 2">T8</strain>
    </source>
</reference>
<dbReference type="Gene3D" id="2.170.120.40">
    <property type="entry name" value="YbbR-like domain"/>
    <property type="match status" value="2"/>
</dbReference>
<dbReference type="Gene3D" id="2.170.120.30">
    <property type="match status" value="2"/>
</dbReference>
<comment type="caution">
    <text evidence="1">The sequence shown here is derived from an EMBL/GenBank/DDBJ whole genome shotgun (WGS) entry which is preliminary data.</text>
</comment>
<proteinExistence type="predicted"/>
<evidence type="ECO:0000313" key="1">
    <source>
        <dbReference type="EMBL" id="PWA09249.1"/>
    </source>
</evidence>
<evidence type="ECO:0000313" key="2">
    <source>
        <dbReference type="Proteomes" id="UP000245998"/>
    </source>
</evidence>
<dbReference type="EMBL" id="QCZG01000030">
    <property type="protein sequence ID" value="PWA09249.1"/>
    <property type="molecule type" value="Genomic_DNA"/>
</dbReference>
<evidence type="ECO:0008006" key="3">
    <source>
        <dbReference type="Google" id="ProtNLM"/>
    </source>
</evidence>
<organism evidence="1 2">
    <name type="scientific">Pueribacillus theae</name>
    <dbReference type="NCBI Taxonomy" id="2171751"/>
    <lineage>
        <taxon>Bacteria</taxon>
        <taxon>Bacillati</taxon>
        <taxon>Bacillota</taxon>
        <taxon>Bacilli</taxon>
        <taxon>Bacillales</taxon>
        <taxon>Bacillaceae</taxon>
        <taxon>Pueribacillus</taxon>
    </lineage>
</organism>
<dbReference type="PANTHER" id="PTHR37804">
    <property type="entry name" value="CDAA REGULATORY PROTEIN CDAR"/>
    <property type="match status" value="1"/>
</dbReference>
<dbReference type="Proteomes" id="UP000245998">
    <property type="component" value="Unassembled WGS sequence"/>
</dbReference>
<dbReference type="PANTHER" id="PTHR37804:SF1">
    <property type="entry name" value="CDAA REGULATORY PROTEIN CDAR"/>
    <property type="match status" value="1"/>
</dbReference>